<dbReference type="Proteomes" id="UP000031802">
    <property type="component" value="Unassembled WGS sequence"/>
</dbReference>
<dbReference type="Gene3D" id="2.40.30.10">
    <property type="entry name" value="Translation factors"/>
    <property type="match status" value="1"/>
</dbReference>
<dbReference type="eggNOG" id="COG2375">
    <property type="taxonomic scope" value="Bacteria"/>
</dbReference>
<evidence type="ECO:0000313" key="4">
    <source>
        <dbReference type="Proteomes" id="UP000031802"/>
    </source>
</evidence>
<comment type="similarity">
    <text evidence="1">Belongs to the SIP oxidoreductase family.</text>
</comment>
<dbReference type="InterPro" id="IPR039261">
    <property type="entry name" value="FNR_nucleotide-bd"/>
</dbReference>
<dbReference type="OrthoDB" id="9814826at2"/>
<dbReference type="EMBL" id="JJMU01000039">
    <property type="protein sequence ID" value="KGE13770.1"/>
    <property type="molecule type" value="Genomic_DNA"/>
</dbReference>
<dbReference type="GO" id="GO:0016491">
    <property type="term" value="F:oxidoreductase activity"/>
    <property type="evidence" value="ECO:0007669"/>
    <property type="project" value="InterPro"/>
</dbReference>
<comment type="caution">
    <text evidence="3">The sequence shown here is derived from an EMBL/GenBank/DDBJ whole genome shotgun (WGS) entry which is preliminary data.</text>
</comment>
<gene>
    <name evidence="3" type="ORF">DI53_2464</name>
</gene>
<dbReference type="PATRIC" id="fig|1229276.3.peg.2533"/>
<keyword evidence="4" id="KW-1185">Reference proteome</keyword>
<dbReference type="InterPro" id="IPR039374">
    <property type="entry name" value="SIP_fam"/>
</dbReference>
<dbReference type="InterPro" id="IPR013113">
    <property type="entry name" value="SIP_FAD-bd"/>
</dbReference>
<reference evidence="4" key="1">
    <citation type="submission" date="2014-04" db="EMBL/GenBank/DDBJ databases">
        <title>Whole-Genome optical mapping and complete genome sequence of Sphingobacterium deserti sp. nov., a new spaces isolated from desert in the west of China.</title>
        <authorList>
            <person name="Teng C."/>
            <person name="Zhou Z."/>
            <person name="Li X."/>
            <person name="Chen M."/>
            <person name="Lin M."/>
            <person name="Wang L."/>
            <person name="Su S."/>
            <person name="Zhang C."/>
            <person name="Zhang W."/>
        </authorList>
    </citation>
    <scope>NUCLEOTIDE SEQUENCE [LARGE SCALE GENOMIC DNA]</scope>
    <source>
        <strain evidence="4">ACCC05744</strain>
    </source>
</reference>
<evidence type="ECO:0000313" key="3">
    <source>
        <dbReference type="EMBL" id="KGE13770.1"/>
    </source>
</evidence>
<name>A0A0B8T7P2_9SPHI</name>
<dbReference type="RefSeq" id="WP_037499687.1">
    <property type="nucleotide sequence ID" value="NZ_JJMU01000039.1"/>
</dbReference>
<reference evidence="3 4" key="2">
    <citation type="journal article" date="2015" name="PLoS ONE">
        <title>Whole-Genome Optical Mapping and Finished Genome Sequence of Sphingobacterium deserti sp. nov., a New Species Isolated from the Western Desert of China.</title>
        <authorList>
            <person name="Teng C."/>
            <person name="Zhou Z."/>
            <person name="Molnar I."/>
            <person name="Li X."/>
            <person name="Tang R."/>
            <person name="Chen M."/>
            <person name="Wang L."/>
            <person name="Su S."/>
            <person name="Zhang W."/>
            <person name="Lin M."/>
        </authorList>
    </citation>
    <scope>NUCLEOTIDE SEQUENCE [LARGE SCALE GENOMIC DNA]</scope>
    <source>
        <strain evidence="4">ACCC05744</strain>
    </source>
</reference>
<dbReference type="InterPro" id="IPR007037">
    <property type="entry name" value="SIP_rossman_dom"/>
</dbReference>
<feature type="domain" description="FAD-binding FR-type" evidence="2">
    <location>
        <begin position="6"/>
        <end position="141"/>
    </location>
</feature>
<protein>
    <submittedName>
        <fullName evidence="3">Siderophore-interacting protein</fullName>
    </submittedName>
</protein>
<evidence type="ECO:0000259" key="2">
    <source>
        <dbReference type="PROSITE" id="PS51384"/>
    </source>
</evidence>
<evidence type="ECO:0000256" key="1">
    <source>
        <dbReference type="ARBA" id="ARBA00035644"/>
    </source>
</evidence>
<dbReference type="InterPro" id="IPR017938">
    <property type="entry name" value="Riboflavin_synthase-like_b-brl"/>
</dbReference>
<dbReference type="Gene3D" id="3.40.50.80">
    <property type="entry name" value="Nucleotide-binding domain of ferredoxin-NADP reductase (FNR) module"/>
    <property type="match status" value="1"/>
</dbReference>
<dbReference type="PANTHER" id="PTHR30157">
    <property type="entry name" value="FERRIC REDUCTASE, NADPH-DEPENDENT"/>
    <property type="match status" value="1"/>
</dbReference>
<dbReference type="PANTHER" id="PTHR30157:SF0">
    <property type="entry name" value="NADPH-DEPENDENT FERRIC-CHELATE REDUCTASE"/>
    <property type="match status" value="1"/>
</dbReference>
<sequence>MEKPIIAKHVFNVVAKQHITPHYIRITLRGDGAGDFKHCTPGANNKIFIPPAGENHVQFATFDAEKAEWVMPDERIKPIVRTYTHRGMGTADGEIIIDFVDHGDNGPASTWARAAVKDDQLGVAMKLRETALCPAADWYFLIADATAIPVLSCILESLPSTAKGHCLVEVATTDDIHPDIKHAGFTIQYIFNAHPDKGSELAQHAKKVVLPEEGSRFAYVACEYTSVKELRKHFRDELQWTSQEIYAFSYWKAGVAEDKSASDRREEKEEQG</sequence>
<dbReference type="SUPFAM" id="SSF63380">
    <property type="entry name" value="Riboflavin synthase domain-like"/>
    <property type="match status" value="1"/>
</dbReference>
<dbReference type="AlphaFoldDB" id="A0A0B8T7P2"/>
<dbReference type="PROSITE" id="PS51384">
    <property type="entry name" value="FAD_FR"/>
    <property type="match status" value="1"/>
</dbReference>
<organism evidence="3 4">
    <name type="scientific">Sphingobacterium deserti</name>
    <dbReference type="NCBI Taxonomy" id="1229276"/>
    <lineage>
        <taxon>Bacteria</taxon>
        <taxon>Pseudomonadati</taxon>
        <taxon>Bacteroidota</taxon>
        <taxon>Sphingobacteriia</taxon>
        <taxon>Sphingobacteriales</taxon>
        <taxon>Sphingobacteriaceae</taxon>
        <taxon>Sphingobacterium</taxon>
    </lineage>
</organism>
<dbReference type="Pfam" id="PF04954">
    <property type="entry name" value="SIP"/>
    <property type="match status" value="1"/>
</dbReference>
<dbReference type="CDD" id="cd06193">
    <property type="entry name" value="siderophore_interacting"/>
    <property type="match status" value="1"/>
</dbReference>
<dbReference type="Pfam" id="PF08021">
    <property type="entry name" value="FAD_binding_9"/>
    <property type="match status" value="1"/>
</dbReference>
<proteinExistence type="inferred from homology"/>
<dbReference type="STRING" id="1229276.DI53_2464"/>
<dbReference type="InterPro" id="IPR017927">
    <property type="entry name" value="FAD-bd_FR_type"/>
</dbReference>
<accession>A0A0B8T7P2</accession>